<sequence>MKTTFSKKQPNFKETLELLGYCPSEIDPFDRAVDWKKRINSDSRMHLIIEREARGKLFIELHQDYGLKFGFLHKTKKKGATLSKELKELRNALRRRN</sequence>
<dbReference type="Proteomes" id="UP000034329">
    <property type="component" value="Unassembled WGS sequence"/>
</dbReference>
<name>A0A0G1PX11_9BACT</name>
<comment type="caution">
    <text evidence="1">The sequence shown here is derived from an EMBL/GenBank/DDBJ whole genome shotgun (WGS) entry which is preliminary data.</text>
</comment>
<accession>A0A0G1PX11</accession>
<organism evidence="1 2">
    <name type="scientific">Candidatus Woesebacteria bacterium GW2011_GWB1_45_5</name>
    <dbReference type="NCBI Taxonomy" id="1618581"/>
    <lineage>
        <taxon>Bacteria</taxon>
        <taxon>Candidatus Woeseibacteriota</taxon>
    </lineage>
</organism>
<dbReference type="EMBL" id="LCLA01000024">
    <property type="protein sequence ID" value="KKU09988.1"/>
    <property type="molecule type" value="Genomic_DNA"/>
</dbReference>
<evidence type="ECO:0000313" key="1">
    <source>
        <dbReference type="EMBL" id="KKU09988.1"/>
    </source>
</evidence>
<gene>
    <name evidence="1" type="ORF">UX13_C0024G0010</name>
</gene>
<proteinExistence type="predicted"/>
<dbReference type="AlphaFoldDB" id="A0A0G1PX11"/>
<reference evidence="1 2" key="1">
    <citation type="journal article" date="2015" name="Nature">
        <title>rRNA introns, odd ribosomes, and small enigmatic genomes across a large radiation of phyla.</title>
        <authorList>
            <person name="Brown C.T."/>
            <person name="Hug L.A."/>
            <person name="Thomas B.C."/>
            <person name="Sharon I."/>
            <person name="Castelle C.J."/>
            <person name="Singh A."/>
            <person name="Wilkins M.J."/>
            <person name="Williams K.H."/>
            <person name="Banfield J.F."/>
        </authorList>
    </citation>
    <scope>NUCLEOTIDE SEQUENCE [LARGE SCALE GENOMIC DNA]</scope>
</reference>
<protein>
    <submittedName>
        <fullName evidence="1">Uncharacterized protein</fullName>
    </submittedName>
</protein>
<evidence type="ECO:0000313" key="2">
    <source>
        <dbReference type="Proteomes" id="UP000034329"/>
    </source>
</evidence>